<feature type="compositionally biased region" description="Low complexity" evidence="1">
    <location>
        <begin position="20"/>
        <end position="30"/>
    </location>
</feature>
<keyword evidence="2" id="KW-1133">Transmembrane helix</keyword>
<name>A0A2N3Y8Y4_SACSN</name>
<protein>
    <submittedName>
        <fullName evidence="3">Uncharacterized protein</fullName>
    </submittedName>
</protein>
<evidence type="ECO:0000256" key="2">
    <source>
        <dbReference type="SAM" id="Phobius"/>
    </source>
</evidence>
<evidence type="ECO:0000256" key="1">
    <source>
        <dbReference type="SAM" id="MobiDB-lite"/>
    </source>
</evidence>
<feature type="region of interest" description="Disordered" evidence="1">
    <location>
        <begin position="1"/>
        <end position="33"/>
    </location>
</feature>
<keyword evidence="4" id="KW-1185">Reference proteome</keyword>
<evidence type="ECO:0000313" key="3">
    <source>
        <dbReference type="EMBL" id="PKW19370.1"/>
    </source>
</evidence>
<keyword evidence="2" id="KW-0472">Membrane</keyword>
<evidence type="ECO:0000313" key="4">
    <source>
        <dbReference type="Proteomes" id="UP000233786"/>
    </source>
</evidence>
<gene>
    <name evidence="3" type="ORF">A8926_7537</name>
</gene>
<feature type="transmembrane region" description="Helical" evidence="2">
    <location>
        <begin position="51"/>
        <end position="73"/>
    </location>
</feature>
<organism evidence="3 4">
    <name type="scientific">Saccharopolyspora spinosa</name>
    <dbReference type="NCBI Taxonomy" id="60894"/>
    <lineage>
        <taxon>Bacteria</taxon>
        <taxon>Bacillati</taxon>
        <taxon>Actinomycetota</taxon>
        <taxon>Actinomycetes</taxon>
        <taxon>Pseudonocardiales</taxon>
        <taxon>Pseudonocardiaceae</taxon>
        <taxon>Saccharopolyspora</taxon>
    </lineage>
</organism>
<dbReference type="AlphaFoldDB" id="A0A2N3Y8Y4"/>
<proteinExistence type="predicted"/>
<sequence length="74" mass="7840">MVGPKRGRGGPLGTDDGPEESTLSEGEGTTFMQWRERAQTEVRDDGPKMRAVMITAAVVVLVGIIVGSVILLLS</sequence>
<reference evidence="3" key="1">
    <citation type="submission" date="2017-12" db="EMBL/GenBank/DDBJ databases">
        <title>Sequencing the genomes of 1000 Actinobacteria strains.</title>
        <authorList>
            <person name="Klenk H.-P."/>
        </authorList>
    </citation>
    <scope>NUCLEOTIDE SEQUENCE [LARGE SCALE GENOMIC DNA]</scope>
    <source>
        <strain evidence="3">DSM 44228</strain>
    </source>
</reference>
<accession>A0A2N3Y8Y4</accession>
<keyword evidence="2" id="KW-0812">Transmembrane</keyword>
<dbReference type="EMBL" id="PJNB01000001">
    <property type="protein sequence ID" value="PKW19370.1"/>
    <property type="molecule type" value="Genomic_DNA"/>
</dbReference>
<comment type="caution">
    <text evidence="3">The sequence shown here is derived from an EMBL/GenBank/DDBJ whole genome shotgun (WGS) entry which is preliminary data.</text>
</comment>
<dbReference type="Proteomes" id="UP000233786">
    <property type="component" value="Unassembled WGS sequence"/>
</dbReference>
<dbReference type="STRING" id="994479.GCA_000194155_00625"/>